<evidence type="ECO:0000313" key="2">
    <source>
        <dbReference type="Proteomes" id="UP000254773"/>
    </source>
</evidence>
<evidence type="ECO:0000313" key="1">
    <source>
        <dbReference type="EMBL" id="SUF38194.1"/>
    </source>
</evidence>
<sequence length="109" mass="12096">MAKTKWPKLPRFFVPLFHNANVYLCRSKEEWEQACIHLGVDSGGNEMLAGATQSYCNTETGENLYLLGVFNGDAATLVHECAHVAFYVCRDVGVTTYPGDANETYLVQS</sequence>
<protein>
    <submittedName>
        <fullName evidence="1">Uncharacterized protein</fullName>
    </submittedName>
</protein>
<dbReference type="EMBL" id="UGWI01000001">
    <property type="protein sequence ID" value="SUF38194.1"/>
    <property type="molecule type" value="Genomic_DNA"/>
</dbReference>
<gene>
    <name evidence="1" type="ORF">NCTC9854_02505</name>
</gene>
<dbReference type="Proteomes" id="UP000254773">
    <property type="component" value="Unassembled WGS sequence"/>
</dbReference>
<proteinExistence type="predicted"/>
<reference evidence="1 2" key="1">
    <citation type="submission" date="2018-06" db="EMBL/GenBank/DDBJ databases">
        <authorList>
            <consortium name="Pathogen Informatics"/>
            <person name="Doyle S."/>
        </authorList>
    </citation>
    <scope>NUCLEOTIDE SEQUENCE [LARGE SCALE GENOMIC DNA]</scope>
    <source>
        <strain evidence="1 2">NCTC9854</strain>
    </source>
</reference>
<name>A0A379Q8Z0_SALER</name>
<accession>A0A379Q8Z0</accession>
<organism evidence="1 2">
    <name type="scientific">Salmonella enterica</name>
    <name type="common">Salmonella choleraesuis</name>
    <dbReference type="NCBI Taxonomy" id="28901"/>
    <lineage>
        <taxon>Bacteria</taxon>
        <taxon>Pseudomonadati</taxon>
        <taxon>Pseudomonadota</taxon>
        <taxon>Gammaproteobacteria</taxon>
        <taxon>Enterobacterales</taxon>
        <taxon>Enterobacteriaceae</taxon>
        <taxon>Salmonella</taxon>
    </lineage>
</organism>
<dbReference type="AlphaFoldDB" id="A0A379Q8Z0"/>